<dbReference type="Pfam" id="PF00378">
    <property type="entry name" value="ECH_1"/>
    <property type="match status" value="1"/>
</dbReference>
<evidence type="ECO:0000256" key="1">
    <source>
        <dbReference type="ARBA" id="ARBA00005254"/>
    </source>
</evidence>
<reference evidence="3" key="1">
    <citation type="submission" date="2020-05" db="EMBL/GenBank/DDBJ databases">
        <authorList>
            <person name="Chiriac C."/>
            <person name="Salcher M."/>
            <person name="Ghai R."/>
            <person name="Kavagutti S V."/>
        </authorList>
    </citation>
    <scope>NUCLEOTIDE SEQUENCE</scope>
</reference>
<keyword evidence="2" id="KW-0456">Lyase</keyword>
<sequence>MPIITTSSLDGTVLEIVLDRPKANTIDATTSRELSQIFDSFNRDTTHRVAILTAAGEKFFSAGWDLNAANEGEAFDSDYGVGGFGGFPELPNRNKPIIAAVNGMAVGGGFEIAMAADFIVAADHAQFFLPETRVGVLPDAGTVRLPRLLPRQLANEIIFGGRRLSAAEAESWGIVNRVVPIAELMTSARQLAADICLSAPLSVAAVLELNRTLEHTDILDAMHAMRKNASYRKAVDSHDALEGPASFAEKRPPKWQGK</sequence>
<dbReference type="InterPro" id="IPR029045">
    <property type="entry name" value="ClpP/crotonase-like_dom_sf"/>
</dbReference>
<accession>A0A6J6KN71</accession>
<dbReference type="InterPro" id="IPR018376">
    <property type="entry name" value="Enoyl-CoA_hyd/isom_CS"/>
</dbReference>
<evidence type="ECO:0000313" key="3">
    <source>
        <dbReference type="EMBL" id="CAB4649953.1"/>
    </source>
</evidence>
<dbReference type="CDD" id="cd06558">
    <property type="entry name" value="crotonase-like"/>
    <property type="match status" value="1"/>
</dbReference>
<dbReference type="AlphaFoldDB" id="A0A6J6KN71"/>
<evidence type="ECO:0000256" key="2">
    <source>
        <dbReference type="ARBA" id="ARBA00023239"/>
    </source>
</evidence>
<dbReference type="Gene3D" id="3.90.226.10">
    <property type="entry name" value="2-enoyl-CoA Hydratase, Chain A, domain 1"/>
    <property type="match status" value="1"/>
</dbReference>
<dbReference type="SUPFAM" id="SSF52096">
    <property type="entry name" value="ClpP/crotonase"/>
    <property type="match status" value="1"/>
</dbReference>
<dbReference type="PANTHER" id="PTHR11941">
    <property type="entry name" value="ENOYL-COA HYDRATASE-RELATED"/>
    <property type="match status" value="1"/>
</dbReference>
<dbReference type="PANTHER" id="PTHR11941:SF54">
    <property type="entry name" value="ENOYL-COA HYDRATASE, MITOCHONDRIAL"/>
    <property type="match status" value="1"/>
</dbReference>
<gene>
    <name evidence="3" type="ORF">UFOPK2195_00415</name>
</gene>
<protein>
    <submittedName>
        <fullName evidence="3">Unannotated protein</fullName>
    </submittedName>
</protein>
<dbReference type="EMBL" id="CAEZWH010000057">
    <property type="protein sequence ID" value="CAB4649953.1"/>
    <property type="molecule type" value="Genomic_DNA"/>
</dbReference>
<dbReference type="GO" id="GO:0006635">
    <property type="term" value="P:fatty acid beta-oxidation"/>
    <property type="evidence" value="ECO:0007669"/>
    <property type="project" value="TreeGrafter"/>
</dbReference>
<organism evidence="3">
    <name type="scientific">freshwater metagenome</name>
    <dbReference type="NCBI Taxonomy" id="449393"/>
    <lineage>
        <taxon>unclassified sequences</taxon>
        <taxon>metagenomes</taxon>
        <taxon>ecological metagenomes</taxon>
    </lineage>
</organism>
<proteinExistence type="inferred from homology"/>
<dbReference type="PROSITE" id="PS00166">
    <property type="entry name" value="ENOYL_COA_HYDRATASE"/>
    <property type="match status" value="1"/>
</dbReference>
<dbReference type="InterPro" id="IPR014748">
    <property type="entry name" value="Enoyl-CoA_hydra_C"/>
</dbReference>
<dbReference type="Gene3D" id="1.10.12.10">
    <property type="entry name" value="Lyase 2-enoyl-coa Hydratase, Chain A, domain 2"/>
    <property type="match status" value="1"/>
</dbReference>
<dbReference type="InterPro" id="IPR001753">
    <property type="entry name" value="Enoyl-CoA_hydra/iso"/>
</dbReference>
<name>A0A6J6KN71_9ZZZZ</name>
<dbReference type="GO" id="GO:0016829">
    <property type="term" value="F:lyase activity"/>
    <property type="evidence" value="ECO:0007669"/>
    <property type="project" value="UniProtKB-KW"/>
</dbReference>
<dbReference type="FunFam" id="3.90.226.10:FF:000009">
    <property type="entry name" value="Carnitinyl-CoA dehydratase"/>
    <property type="match status" value="1"/>
</dbReference>
<comment type="similarity">
    <text evidence="1">Belongs to the enoyl-CoA hydratase/isomerase family.</text>
</comment>